<dbReference type="KEGG" id="sted:SPTER_09680"/>
<dbReference type="Proteomes" id="UP000320776">
    <property type="component" value="Chromosome"/>
</dbReference>
<dbReference type="InterPro" id="IPR029063">
    <property type="entry name" value="SAM-dependent_MTases_sf"/>
</dbReference>
<dbReference type="SUPFAM" id="SSF53335">
    <property type="entry name" value="S-adenosyl-L-methionine-dependent methyltransferases"/>
    <property type="match status" value="1"/>
</dbReference>
<dbReference type="EC" id="2.1.1.156" evidence="2"/>
<dbReference type="CDD" id="cd02440">
    <property type="entry name" value="AdoMet_MTases"/>
    <property type="match status" value="1"/>
</dbReference>
<dbReference type="NCBIfam" id="NF045667">
    <property type="entry name" value="MTase_DVU1556"/>
    <property type="match status" value="1"/>
</dbReference>
<gene>
    <name evidence="2" type="ORF">SPTER_09680</name>
</gene>
<keyword evidence="2" id="KW-0489">Methyltransferase</keyword>
<proteinExistence type="predicted"/>
<evidence type="ECO:0000259" key="1">
    <source>
        <dbReference type="Pfam" id="PF08241"/>
    </source>
</evidence>
<sequence length="207" mass="22253">MIHHHPGGLPLTKRVVECAAFAPGARVVDIGCGTGQTVEYLRNTCGLQAVGIDLAESRLEQGRARVPGLPLMRAAGEALPFATASMDGALAECSLSVMTDSSRVLAEIHRILVDRGKLVITDLYVRKPAAACPAGAGPGGELRKQLADAGFRILVWEDQTAYLREFVACYLMQYGSIAELWQCTANGKMNKQMGYFLLLAEKCQTKG</sequence>
<dbReference type="AlphaFoldDB" id="A0A517DQT4"/>
<dbReference type="Gene3D" id="3.40.50.150">
    <property type="entry name" value="Vaccinia Virus protein VP39"/>
    <property type="match status" value="1"/>
</dbReference>
<dbReference type="Pfam" id="PF08241">
    <property type="entry name" value="Methyltransf_11"/>
    <property type="match status" value="1"/>
</dbReference>
<reference evidence="2 3" key="1">
    <citation type="submission" date="2019-02" db="EMBL/GenBank/DDBJ databases">
        <title>Closed genome of Sporomusa termitida DSM 4440.</title>
        <authorList>
            <person name="Poehlein A."/>
            <person name="Daniel R."/>
        </authorList>
    </citation>
    <scope>NUCLEOTIDE SEQUENCE [LARGE SCALE GENOMIC DNA]</scope>
    <source>
        <strain evidence="2 3">DSM 4440</strain>
    </source>
</reference>
<keyword evidence="3" id="KW-1185">Reference proteome</keyword>
<dbReference type="GO" id="GO:0008757">
    <property type="term" value="F:S-adenosylmethionine-dependent methyltransferase activity"/>
    <property type="evidence" value="ECO:0007669"/>
    <property type="project" value="InterPro"/>
</dbReference>
<evidence type="ECO:0000313" key="3">
    <source>
        <dbReference type="Proteomes" id="UP000320776"/>
    </source>
</evidence>
<dbReference type="InterPro" id="IPR013216">
    <property type="entry name" value="Methyltransf_11"/>
</dbReference>
<evidence type="ECO:0000313" key="2">
    <source>
        <dbReference type="EMBL" id="QDR79678.1"/>
    </source>
</evidence>
<dbReference type="OrthoDB" id="9772751at2"/>
<name>A0A517DQT4_9FIRM</name>
<protein>
    <submittedName>
        <fullName evidence="2">Glycine/sarcosine/dimethylglycine N-methyltransferase</fullName>
        <ecNumber evidence="2">2.1.1.156</ecNumber>
    </submittedName>
</protein>
<dbReference type="PANTHER" id="PTHR43591">
    <property type="entry name" value="METHYLTRANSFERASE"/>
    <property type="match status" value="1"/>
</dbReference>
<dbReference type="EMBL" id="CP036259">
    <property type="protein sequence ID" value="QDR79678.1"/>
    <property type="molecule type" value="Genomic_DNA"/>
</dbReference>
<organism evidence="2 3">
    <name type="scientific">Sporomusa termitida</name>
    <dbReference type="NCBI Taxonomy" id="2377"/>
    <lineage>
        <taxon>Bacteria</taxon>
        <taxon>Bacillati</taxon>
        <taxon>Bacillota</taxon>
        <taxon>Negativicutes</taxon>
        <taxon>Selenomonadales</taxon>
        <taxon>Sporomusaceae</taxon>
        <taxon>Sporomusa</taxon>
    </lineage>
</organism>
<keyword evidence="2" id="KW-0808">Transferase</keyword>
<dbReference type="GO" id="GO:0032259">
    <property type="term" value="P:methylation"/>
    <property type="evidence" value="ECO:0007669"/>
    <property type="project" value="UniProtKB-KW"/>
</dbReference>
<accession>A0A517DQT4</accession>
<feature type="domain" description="Methyltransferase type 11" evidence="1">
    <location>
        <begin position="28"/>
        <end position="120"/>
    </location>
</feature>
<dbReference type="RefSeq" id="WP_144349283.1">
    <property type="nucleotide sequence ID" value="NZ_CP036259.1"/>
</dbReference>